<dbReference type="EMBL" id="LKCN02000017">
    <property type="protein sequence ID" value="RCI08954.1"/>
    <property type="molecule type" value="Genomic_DNA"/>
</dbReference>
<dbReference type="OrthoDB" id="4966402at2759"/>
<evidence type="ECO:0000313" key="2">
    <source>
        <dbReference type="Proteomes" id="UP000253664"/>
    </source>
</evidence>
<gene>
    <name evidence="1" type="ORF">L249_5072</name>
</gene>
<keyword evidence="2" id="KW-1185">Reference proteome</keyword>
<proteinExistence type="predicted"/>
<reference evidence="1 2" key="1">
    <citation type="journal article" date="2015" name="BMC Genomics">
        <title>Insights from the genome of Ophiocordyceps polyrhachis-furcata to pathogenicity and host specificity in insect fungi.</title>
        <authorList>
            <person name="Wichadakul D."/>
            <person name="Kobmoo N."/>
            <person name="Ingsriswang S."/>
            <person name="Tangphatsornruang S."/>
            <person name="Chantasingh D."/>
            <person name="Luangsa-ard J.J."/>
            <person name="Eurwilaichitr L."/>
        </authorList>
    </citation>
    <scope>NUCLEOTIDE SEQUENCE [LARGE SCALE GENOMIC DNA]</scope>
    <source>
        <strain evidence="1 2">BCC 54312</strain>
    </source>
</reference>
<evidence type="ECO:0000313" key="1">
    <source>
        <dbReference type="EMBL" id="RCI08954.1"/>
    </source>
</evidence>
<comment type="caution">
    <text evidence="1">The sequence shown here is derived from an EMBL/GenBank/DDBJ whole genome shotgun (WGS) entry which is preliminary data.</text>
</comment>
<organism evidence="1 2">
    <name type="scientific">Ophiocordyceps polyrhachis-furcata BCC 54312</name>
    <dbReference type="NCBI Taxonomy" id="1330021"/>
    <lineage>
        <taxon>Eukaryota</taxon>
        <taxon>Fungi</taxon>
        <taxon>Dikarya</taxon>
        <taxon>Ascomycota</taxon>
        <taxon>Pezizomycotina</taxon>
        <taxon>Sordariomycetes</taxon>
        <taxon>Hypocreomycetidae</taxon>
        <taxon>Hypocreales</taxon>
        <taxon>Ophiocordycipitaceae</taxon>
        <taxon>Ophiocordyceps</taxon>
    </lineage>
</organism>
<accession>A0A367L3F3</accession>
<protein>
    <submittedName>
        <fullName evidence="1">Uncharacterized protein</fullName>
    </submittedName>
</protein>
<sequence>MCDWEEFLFTCNHSALRLKSFCHFARNDPYHQCYGVKVLRNSWNQGKLCDDCVAERQRQAAQVQASSSSSNSQPSVS</sequence>
<dbReference type="AlphaFoldDB" id="A0A367L3F3"/>
<dbReference type="Proteomes" id="UP000253664">
    <property type="component" value="Unassembled WGS sequence"/>
</dbReference>
<name>A0A367L3F3_9HYPO</name>